<evidence type="ECO:0000313" key="3">
    <source>
        <dbReference type="Proteomes" id="UP000799779"/>
    </source>
</evidence>
<accession>A0A6A5WE60</accession>
<sequence length="542" mass="60489">MPPNPITWTPRPRPQTPYPEDQWTRMRIDTPSHIPALSNTLLLSHYPDLKAPVPRVWLGSFPPPIPPFRRFEGSSKGDGDGDADADGVGVGVGDADRIKRKCLFTRLPTELVVMIVGYADDALSVMALRASCVRFAGMLADPVRQRGNVVWGENWRREYTRRRREFVVGELCWGERGWVGEEGEGGDGRGGGVDMGMGRGREELVCIPCLTTHSSNRFSTQMKMAETEVRKCLPWSTPLHICQHATLPLSTIKFYKAGAWCGKPHGPVGLKSLLSSYITPATIFQCLSDDVACGVRDMSGGGRGVRVGIVGRGVDEEGRPEWWRGCGERIGRGDEEEEEVEREIVIRAEIVLLRISEGDVVEMEEVLHAMNTICEHVEVEGRNGSALGMCPHLKRGVVERLVRESPYIDCPTLNLHGMDTIPCSEPSSPSTWLDWLWSFIWPRSLHACGMKYYCPHAICNTHFYFYRARYAGFGSAPKDELVLCVVRTLGPCWEPWDKRWMVQVVDEESGKTGLEVMEEIEADCGGTGSLSNATQQRQANRE</sequence>
<name>A0A6A5WE60_9PLEO</name>
<feature type="region of interest" description="Disordered" evidence="1">
    <location>
        <begin position="68"/>
        <end position="87"/>
    </location>
</feature>
<reference evidence="2" key="1">
    <citation type="journal article" date="2020" name="Stud. Mycol.">
        <title>101 Dothideomycetes genomes: a test case for predicting lifestyles and emergence of pathogens.</title>
        <authorList>
            <person name="Haridas S."/>
            <person name="Albert R."/>
            <person name="Binder M."/>
            <person name="Bloem J."/>
            <person name="Labutti K."/>
            <person name="Salamov A."/>
            <person name="Andreopoulos B."/>
            <person name="Baker S."/>
            <person name="Barry K."/>
            <person name="Bills G."/>
            <person name="Bluhm B."/>
            <person name="Cannon C."/>
            <person name="Castanera R."/>
            <person name="Culley D."/>
            <person name="Daum C."/>
            <person name="Ezra D."/>
            <person name="Gonzalez J."/>
            <person name="Henrissat B."/>
            <person name="Kuo A."/>
            <person name="Liang C."/>
            <person name="Lipzen A."/>
            <person name="Lutzoni F."/>
            <person name="Magnuson J."/>
            <person name="Mondo S."/>
            <person name="Nolan M."/>
            <person name="Ohm R."/>
            <person name="Pangilinan J."/>
            <person name="Park H.-J."/>
            <person name="Ramirez L."/>
            <person name="Alfaro M."/>
            <person name="Sun H."/>
            <person name="Tritt A."/>
            <person name="Yoshinaga Y."/>
            <person name="Zwiers L.-H."/>
            <person name="Turgeon B."/>
            <person name="Goodwin S."/>
            <person name="Spatafora J."/>
            <person name="Crous P."/>
            <person name="Grigoriev I."/>
        </authorList>
    </citation>
    <scope>NUCLEOTIDE SEQUENCE</scope>
    <source>
        <strain evidence="2">CBS 123094</strain>
    </source>
</reference>
<gene>
    <name evidence="2" type="ORF">P154DRAFT_576653</name>
</gene>
<evidence type="ECO:0000313" key="2">
    <source>
        <dbReference type="EMBL" id="KAF1999737.1"/>
    </source>
</evidence>
<keyword evidence="3" id="KW-1185">Reference proteome</keyword>
<proteinExistence type="predicted"/>
<feature type="region of interest" description="Disordered" evidence="1">
    <location>
        <begin position="1"/>
        <end position="20"/>
    </location>
</feature>
<evidence type="ECO:0008006" key="4">
    <source>
        <dbReference type="Google" id="ProtNLM"/>
    </source>
</evidence>
<organism evidence="2 3">
    <name type="scientific">Amniculicola lignicola CBS 123094</name>
    <dbReference type="NCBI Taxonomy" id="1392246"/>
    <lineage>
        <taxon>Eukaryota</taxon>
        <taxon>Fungi</taxon>
        <taxon>Dikarya</taxon>
        <taxon>Ascomycota</taxon>
        <taxon>Pezizomycotina</taxon>
        <taxon>Dothideomycetes</taxon>
        <taxon>Pleosporomycetidae</taxon>
        <taxon>Pleosporales</taxon>
        <taxon>Amniculicolaceae</taxon>
        <taxon>Amniculicola</taxon>
    </lineage>
</organism>
<dbReference type="Proteomes" id="UP000799779">
    <property type="component" value="Unassembled WGS sequence"/>
</dbReference>
<dbReference type="AlphaFoldDB" id="A0A6A5WE60"/>
<dbReference type="OrthoDB" id="3800269at2759"/>
<feature type="compositionally biased region" description="Pro residues" evidence="1">
    <location>
        <begin position="1"/>
        <end position="17"/>
    </location>
</feature>
<evidence type="ECO:0000256" key="1">
    <source>
        <dbReference type="SAM" id="MobiDB-lite"/>
    </source>
</evidence>
<dbReference type="EMBL" id="ML977593">
    <property type="protein sequence ID" value="KAF1999737.1"/>
    <property type="molecule type" value="Genomic_DNA"/>
</dbReference>
<protein>
    <recommendedName>
        <fullName evidence="4">F-box domain-containing protein</fullName>
    </recommendedName>
</protein>
<feature type="compositionally biased region" description="Basic and acidic residues" evidence="1">
    <location>
        <begin position="69"/>
        <end position="79"/>
    </location>
</feature>